<dbReference type="OrthoDB" id="6022762at2759"/>
<evidence type="ECO:0000313" key="1">
    <source>
        <dbReference type="EMBL" id="CAH1983688.1"/>
    </source>
</evidence>
<sequence>MTGMTEIWTKTGAMIEVMTVDQREAVMIETENVTESIELAQVVEGMLSIEWGPVIRVMTAHMTEDSRRIGEKNLDRKVPLLITWMQLMRILRLETFVHLRKRATL</sequence>
<name>A0A9P0PHC3_ACAOB</name>
<keyword evidence="2" id="KW-1185">Reference proteome</keyword>
<dbReference type="EMBL" id="CAKOFQ010006944">
    <property type="protein sequence ID" value="CAH1983688.1"/>
    <property type="molecule type" value="Genomic_DNA"/>
</dbReference>
<reference evidence="1" key="1">
    <citation type="submission" date="2022-03" db="EMBL/GenBank/DDBJ databases">
        <authorList>
            <person name="Sayadi A."/>
        </authorList>
    </citation>
    <scope>NUCLEOTIDE SEQUENCE</scope>
</reference>
<organism evidence="1 2">
    <name type="scientific">Acanthoscelides obtectus</name>
    <name type="common">Bean weevil</name>
    <name type="synonym">Bruchus obtectus</name>
    <dbReference type="NCBI Taxonomy" id="200917"/>
    <lineage>
        <taxon>Eukaryota</taxon>
        <taxon>Metazoa</taxon>
        <taxon>Ecdysozoa</taxon>
        <taxon>Arthropoda</taxon>
        <taxon>Hexapoda</taxon>
        <taxon>Insecta</taxon>
        <taxon>Pterygota</taxon>
        <taxon>Neoptera</taxon>
        <taxon>Endopterygota</taxon>
        <taxon>Coleoptera</taxon>
        <taxon>Polyphaga</taxon>
        <taxon>Cucujiformia</taxon>
        <taxon>Chrysomeloidea</taxon>
        <taxon>Chrysomelidae</taxon>
        <taxon>Bruchinae</taxon>
        <taxon>Bruchini</taxon>
        <taxon>Acanthoscelides</taxon>
    </lineage>
</organism>
<protein>
    <submittedName>
        <fullName evidence="1">Uncharacterized protein</fullName>
    </submittedName>
</protein>
<gene>
    <name evidence="1" type="ORF">ACAOBT_LOCUS15695</name>
</gene>
<accession>A0A9P0PHC3</accession>
<proteinExistence type="predicted"/>
<evidence type="ECO:0000313" key="2">
    <source>
        <dbReference type="Proteomes" id="UP001152888"/>
    </source>
</evidence>
<dbReference type="AlphaFoldDB" id="A0A9P0PHC3"/>
<comment type="caution">
    <text evidence="1">The sequence shown here is derived from an EMBL/GenBank/DDBJ whole genome shotgun (WGS) entry which is preliminary data.</text>
</comment>
<dbReference type="Proteomes" id="UP001152888">
    <property type="component" value="Unassembled WGS sequence"/>
</dbReference>